<evidence type="ECO:0000259" key="6">
    <source>
        <dbReference type="Pfam" id="PF05199"/>
    </source>
</evidence>
<keyword evidence="8" id="KW-1185">Reference proteome</keyword>
<proteinExistence type="inferred from homology"/>
<evidence type="ECO:0000256" key="3">
    <source>
        <dbReference type="ARBA" id="ARBA00022630"/>
    </source>
</evidence>
<organism evidence="7 8">
    <name type="scientific">Methylorubrum rhodinum</name>
    <dbReference type="NCBI Taxonomy" id="29428"/>
    <lineage>
        <taxon>Bacteria</taxon>
        <taxon>Pseudomonadati</taxon>
        <taxon>Pseudomonadota</taxon>
        <taxon>Alphaproteobacteria</taxon>
        <taxon>Hyphomicrobiales</taxon>
        <taxon>Methylobacteriaceae</taxon>
        <taxon>Methylorubrum</taxon>
    </lineage>
</organism>
<evidence type="ECO:0000256" key="1">
    <source>
        <dbReference type="ARBA" id="ARBA00001974"/>
    </source>
</evidence>
<dbReference type="SUPFAM" id="SSF51905">
    <property type="entry name" value="FAD/NAD(P)-binding domain"/>
    <property type="match status" value="1"/>
</dbReference>
<reference evidence="7 8" key="1">
    <citation type="submission" date="2020-08" db="EMBL/GenBank/DDBJ databases">
        <title>Genomic Encyclopedia of Type Strains, Phase IV (KMG-IV): sequencing the most valuable type-strain genomes for metagenomic binning, comparative biology and taxonomic classification.</title>
        <authorList>
            <person name="Goeker M."/>
        </authorList>
    </citation>
    <scope>NUCLEOTIDE SEQUENCE [LARGE SCALE GENOMIC DNA]</scope>
    <source>
        <strain evidence="7 8">DSM 2163</strain>
    </source>
</reference>
<dbReference type="PANTHER" id="PTHR42784">
    <property type="entry name" value="PYRANOSE 2-OXIDASE"/>
    <property type="match status" value="1"/>
</dbReference>
<dbReference type="Gene3D" id="3.50.50.60">
    <property type="entry name" value="FAD/NAD(P)-binding domain"/>
    <property type="match status" value="2"/>
</dbReference>
<dbReference type="InterPro" id="IPR036188">
    <property type="entry name" value="FAD/NAD-bd_sf"/>
</dbReference>
<comment type="cofactor">
    <cofactor evidence="1">
        <name>FAD</name>
        <dbReference type="ChEBI" id="CHEBI:57692"/>
    </cofactor>
</comment>
<dbReference type="Proteomes" id="UP000583454">
    <property type="component" value="Unassembled WGS sequence"/>
</dbReference>
<dbReference type="AlphaFoldDB" id="A0A840ZTS6"/>
<dbReference type="PANTHER" id="PTHR42784:SF1">
    <property type="entry name" value="PYRANOSE 2-OXIDASE"/>
    <property type="match status" value="1"/>
</dbReference>
<keyword evidence="5" id="KW-0560">Oxidoreductase</keyword>
<gene>
    <name evidence="7" type="ORF">HNR00_005000</name>
</gene>
<keyword evidence="3" id="KW-0285">Flavoprotein</keyword>
<dbReference type="Pfam" id="PF05199">
    <property type="entry name" value="GMC_oxred_C"/>
    <property type="match status" value="1"/>
</dbReference>
<evidence type="ECO:0000313" key="7">
    <source>
        <dbReference type="EMBL" id="MBB5760251.1"/>
    </source>
</evidence>
<comment type="similarity">
    <text evidence="2">Belongs to the GMC oxidoreductase family.</text>
</comment>
<dbReference type="EMBL" id="JACHOP010000040">
    <property type="protein sequence ID" value="MBB5760251.1"/>
    <property type="molecule type" value="Genomic_DNA"/>
</dbReference>
<evidence type="ECO:0000256" key="4">
    <source>
        <dbReference type="ARBA" id="ARBA00022827"/>
    </source>
</evidence>
<comment type="caution">
    <text evidence="7">The sequence shown here is derived from an EMBL/GenBank/DDBJ whole genome shotgun (WGS) entry which is preliminary data.</text>
</comment>
<dbReference type="InterPro" id="IPR007867">
    <property type="entry name" value="GMC_OxRtase_C"/>
</dbReference>
<keyword evidence="4" id="KW-0274">FAD</keyword>
<dbReference type="RefSeq" id="WP_183574030.1">
    <property type="nucleotide sequence ID" value="NZ_JACHOP010000040.1"/>
</dbReference>
<evidence type="ECO:0000313" key="8">
    <source>
        <dbReference type="Proteomes" id="UP000583454"/>
    </source>
</evidence>
<feature type="domain" description="Glucose-methanol-choline oxidoreductase C-terminal" evidence="6">
    <location>
        <begin position="416"/>
        <end position="538"/>
    </location>
</feature>
<protein>
    <submittedName>
        <fullName evidence="7">Choline dehydrogenase-like flavoprotein</fullName>
    </submittedName>
</protein>
<dbReference type="GO" id="GO:0016614">
    <property type="term" value="F:oxidoreductase activity, acting on CH-OH group of donors"/>
    <property type="evidence" value="ECO:0007669"/>
    <property type="project" value="InterPro"/>
</dbReference>
<name>A0A840ZTS6_9HYPH</name>
<evidence type="ECO:0000256" key="5">
    <source>
        <dbReference type="ARBA" id="ARBA00023002"/>
    </source>
</evidence>
<dbReference type="InterPro" id="IPR051473">
    <property type="entry name" value="P2Ox-like"/>
</dbReference>
<accession>A0A840ZTS6</accession>
<sequence>MILSADTIDDGTELPCDLCIVGAGAAGITLALQFLRSGLRVVLLEGGGLKPDAAAQALYRGEVADPDLHPPTDRYRQRTMGGTTTVWSGRCIPFDPIDFAARPWLGQDGWPIAYDEVARWYPAANALCEAGDCTFSAAAALPDGMRPTIRSFAPEGFDTDRIERFSPPTDFGARYRARLAASADVRVLIGANALELVTDPDGSTVRRVAVATLAGRCFAVAAGHVVVATGGIETARLLLASRRHRADGVGNAHGLVGRFYMCHIAGTIGTVKLHVPRDYVWSGYERAEDGAYCRRRWTLSEAAQRHHGVANGLLRLHFPTIPDPRHGSGPLSALYLAKPFIGYEHAKRLHNRGGGAGTWLRHLGNVAREPAATAGFFLHAVRHRALAARKYPSVIVRPPGNLFSLDYHGEQVPNFNSRVSLGRETDALGLPRVHLDWRHSPVDIRTAEVALSLLDGALRRWGRGRLDYDPAGVAHHMLRDGAYGGHHIGTARMGATPAAGVVDTECRVHGVHNLFLAGAAVFPTSSQANPTLTVVALALRLADRLKRSLAPARVA</sequence>
<evidence type="ECO:0000256" key="2">
    <source>
        <dbReference type="ARBA" id="ARBA00010790"/>
    </source>
</evidence>